<name>A0ABU9RML4_9BURK</name>
<gene>
    <name evidence="1" type="ORF">VSR73_09555</name>
</gene>
<reference evidence="1 2" key="1">
    <citation type="submission" date="2024-01" db="EMBL/GenBank/DDBJ databases">
        <title>The diversity of rhizobia nodulating Mimosa spp. in eleven states of Brazil covering several biomes is determined by host plant, location, and edaphic factors.</title>
        <authorList>
            <person name="Rouws L."/>
            <person name="Barauna A."/>
            <person name="Beukes C."/>
            <person name="De Faria S.M."/>
            <person name="Gross E."/>
            <person name="Dos Reis Junior F.B."/>
            <person name="Simon M."/>
            <person name="Maluk M."/>
            <person name="Odee D.W."/>
            <person name="Kenicer G."/>
            <person name="Young J.P.W."/>
            <person name="Reis V.M."/>
            <person name="Zilli J."/>
            <person name="James E.K."/>
        </authorList>
    </citation>
    <scope>NUCLEOTIDE SEQUENCE [LARGE SCALE GENOMIC DNA]</scope>
    <source>
        <strain evidence="1 2">JPY167</strain>
    </source>
</reference>
<organism evidence="1 2">
    <name type="scientific">Paraburkholderia ferrariae</name>
    <dbReference type="NCBI Taxonomy" id="386056"/>
    <lineage>
        <taxon>Bacteria</taxon>
        <taxon>Pseudomonadati</taxon>
        <taxon>Pseudomonadota</taxon>
        <taxon>Betaproteobacteria</taxon>
        <taxon>Burkholderiales</taxon>
        <taxon>Burkholderiaceae</taxon>
        <taxon>Paraburkholderia</taxon>
    </lineage>
</organism>
<proteinExistence type="predicted"/>
<dbReference type="RefSeq" id="WP_342946610.1">
    <property type="nucleotide sequence ID" value="NZ_JAYMRV010000002.1"/>
</dbReference>
<keyword evidence="2" id="KW-1185">Reference proteome</keyword>
<sequence length="163" mass="18306">MNKKAVTLADEYERIVRDLRRYFFEISKSGKITGDSISTITNRLAPREPPRGMTFEQARALVIDLLDNDSRAIDLLAGLLARGLSGEAAYSELSGKVTSGIVRRRIPYTTRRAIVLADEKLKRDGMSRKSDRNQALSVEYGYPANTIRRITPQLARGRPKKVP</sequence>
<accession>A0ABU9RML4</accession>
<evidence type="ECO:0000313" key="1">
    <source>
        <dbReference type="EMBL" id="MEM5421303.1"/>
    </source>
</evidence>
<comment type="caution">
    <text evidence="1">The sequence shown here is derived from an EMBL/GenBank/DDBJ whole genome shotgun (WGS) entry which is preliminary data.</text>
</comment>
<dbReference type="EMBL" id="JAYMRV010000002">
    <property type="protein sequence ID" value="MEM5421303.1"/>
    <property type="molecule type" value="Genomic_DNA"/>
</dbReference>
<evidence type="ECO:0000313" key="2">
    <source>
        <dbReference type="Proteomes" id="UP001489897"/>
    </source>
</evidence>
<dbReference type="Proteomes" id="UP001489897">
    <property type="component" value="Unassembled WGS sequence"/>
</dbReference>
<protein>
    <submittedName>
        <fullName evidence="1">Uncharacterized protein</fullName>
    </submittedName>
</protein>